<evidence type="ECO:0000313" key="12">
    <source>
        <dbReference type="EMBL" id="KKK12040.1"/>
    </source>
</evidence>
<keyword evidence="5 8" id="KW-0418">Kinase</keyword>
<keyword evidence="6 8" id="KW-0067">ATP-binding</keyword>
<dbReference type="GO" id="GO:0005536">
    <property type="term" value="F:D-glucose binding"/>
    <property type="evidence" value="ECO:0007669"/>
    <property type="project" value="InterPro"/>
</dbReference>
<evidence type="ECO:0000259" key="10">
    <source>
        <dbReference type="Pfam" id="PF00349"/>
    </source>
</evidence>
<dbReference type="GO" id="GO:0004340">
    <property type="term" value="F:glucokinase activity"/>
    <property type="evidence" value="ECO:0007669"/>
    <property type="project" value="TreeGrafter"/>
</dbReference>
<dbReference type="InterPro" id="IPR001312">
    <property type="entry name" value="Hexokinase"/>
</dbReference>
<dbReference type="AlphaFoldDB" id="A0A0F8W2A7"/>
<comment type="similarity">
    <text evidence="2 8">Belongs to the hexokinase family.</text>
</comment>
<dbReference type="GO" id="GO:0001678">
    <property type="term" value="P:intracellular glucose homeostasis"/>
    <property type="evidence" value="ECO:0007669"/>
    <property type="project" value="InterPro"/>
</dbReference>
<protein>
    <recommendedName>
        <fullName evidence="8">Phosphotransferase</fullName>
        <ecNumber evidence="8">2.7.1.-</ecNumber>
    </recommendedName>
</protein>
<evidence type="ECO:0000256" key="1">
    <source>
        <dbReference type="ARBA" id="ARBA00004888"/>
    </source>
</evidence>
<dbReference type="Proteomes" id="UP000034291">
    <property type="component" value="Unassembled WGS sequence"/>
</dbReference>
<dbReference type="Gene3D" id="3.30.420.40">
    <property type="match status" value="1"/>
</dbReference>
<reference evidence="12 13" key="1">
    <citation type="submission" date="2015-02" db="EMBL/GenBank/DDBJ databases">
        <title>Draft Genome Sequences of Two Closely-Related Aflatoxigenic Aspergillus Species Obtained from the Cote d'Ivoire.</title>
        <authorList>
            <person name="Moore G.G."/>
            <person name="Beltz S.B."/>
            <person name="Mack B.M."/>
        </authorList>
    </citation>
    <scope>NUCLEOTIDE SEQUENCE [LARGE SCALE GENOMIC DNA]</scope>
    <source>
        <strain evidence="12 13">SRRC1468</strain>
    </source>
</reference>
<dbReference type="InterPro" id="IPR043129">
    <property type="entry name" value="ATPase_NBD"/>
</dbReference>
<feature type="compositionally biased region" description="Low complexity" evidence="9">
    <location>
        <begin position="410"/>
        <end position="422"/>
    </location>
</feature>
<feature type="region of interest" description="Disordered" evidence="9">
    <location>
        <begin position="407"/>
        <end position="427"/>
    </location>
</feature>
<dbReference type="GO" id="GO:0005829">
    <property type="term" value="C:cytosol"/>
    <property type="evidence" value="ECO:0007669"/>
    <property type="project" value="TreeGrafter"/>
</dbReference>
<proteinExistence type="inferred from homology"/>
<gene>
    <name evidence="12" type="ORF">ARAM_000986</name>
</gene>
<dbReference type="GO" id="GO:0006096">
    <property type="term" value="P:glycolytic process"/>
    <property type="evidence" value="ECO:0007669"/>
    <property type="project" value="UniProtKB-UniPathway"/>
</dbReference>
<dbReference type="EC" id="2.7.1.-" evidence="8"/>
<dbReference type="PRINTS" id="PR00475">
    <property type="entry name" value="HEXOKINASE"/>
</dbReference>
<accession>A0A0F8W2A7</accession>
<dbReference type="InterPro" id="IPR022673">
    <property type="entry name" value="Hexokinase_C"/>
</dbReference>
<dbReference type="SUPFAM" id="SSF53067">
    <property type="entry name" value="Actin-like ATPase domain"/>
    <property type="match status" value="2"/>
</dbReference>
<dbReference type="Pfam" id="PF00349">
    <property type="entry name" value="Hexokinase_1"/>
    <property type="match status" value="1"/>
</dbReference>
<name>A0A0F8W2A7_9EURO</name>
<feature type="domain" description="Hexokinase C-terminal" evidence="11">
    <location>
        <begin position="481"/>
        <end position="541"/>
    </location>
</feature>
<dbReference type="PANTHER" id="PTHR19443">
    <property type="entry name" value="HEXOKINASE"/>
    <property type="match status" value="1"/>
</dbReference>
<dbReference type="OrthoDB" id="419537at2759"/>
<evidence type="ECO:0000256" key="2">
    <source>
        <dbReference type="ARBA" id="ARBA00009225"/>
    </source>
</evidence>
<dbReference type="PANTHER" id="PTHR19443:SF30">
    <property type="entry name" value="GLUCOKINASE-1-RELATED"/>
    <property type="match status" value="1"/>
</dbReference>
<dbReference type="STRING" id="308745.A0A0F8W2A7"/>
<keyword evidence="3 8" id="KW-0808">Transferase</keyword>
<comment type="caution">
    <text evidence="12">The sequence shown here is derived from an EMBL/GenBank/DDBJ whole genome shotgun (WGS) entry which is preliminary data.</text>
</comment>
<keyword evidence="13" id="KW-1185">Reference proteome</keyword>
<sequence length="555" mass="60630">MENAVDGQQSNLLAQAQQIADDFEIGSEHIQQVTRHFVKQMKDGLANHRVWQLLAYVRAVPNGSEKGEFLAVDLGGSNCRICLVQLHGDSTFTVTQNKHSVPPGVMVNRSYTPLFDFIAERISEFFNTHLDICCTPATDGTAKYQYKLGFTFSFTCEQTSLASGRLLHWDKGWDIPDAIGRDPCSMLQEAIDRFGLPIQVTVLANDSVGTLLTRSYCSGQRSSTLGAIILGTGTNAAYVERMSNIGKLSMPANEDDVMVINTEWGCFDDKMEVLPSTTFDDELNEASTDRGSQMLEKRVSGLYLGELLRLVILRLLRAGAFNMKVDVESPLFRRDGIDSSFLSQLALAGTQDINNTIKLIQDTLSALDVSGSDAQAVHLLANSIARRAARLAGASLAAMIIQSGRLQATPKGSKGPNPSPGKQYQGRTRFNRSIGGIGRFRYHLTLLCHRLLSLVGMGSLIRKSSSQMPSQYTPNQSESYAEEDIIDIGADGSLIELYPTFEEDMRRAMREVPQIGHAGEQRVRIGLAKDGSGVGAALMAQVASQTEMESLMGGQ</sequence>
<keyword evidence="4 8" id="KW-0547">Nucleotide-binding</keyword>
<evidence type="ECO:0000259" key="11">
    <source>
        <dbReference type="Pfam" id="PF03727"/>
    </source>
</evidence>
<dbReference type="InterPro" id="IPR022672">
    <property type="entry name" value="Hexokinase_N"/>
</dbReference>
<evidence type="ECO:0000256" key="9">
    <source>
        <dbReference type="SAM" id="MobiDB-lite"/>
    </source>
</evidence>
<dbReference type="GO" id="GO:0005739">
    <property type="term" value="C:mitochondrion"/>
    <property type="evidence" value="ECO:0007669"/>
    <property type="project" value="TreeGrafter"/>
</dbReference>
<dbReference type="FunFam" id="3.30.420.40:FF:000034">
    <property type="entry name" value="Phosphotransferase"/>
    <property type="match status" value="1"/>
</dbReference>
<comment type="pathway">
    <text evidence="1">Carbohydrate degradation; glycolysis; D-glyceraldehyde 3-phosphate and glycerone phosphate from D-glucose: step 1/4.</text>
</comment>
<dbReference type="EMBL" id="JZBS01004128">
    <property type="protein sequence ID" value="KKK12040.1"/>
    <property type="molecule type" value="Genomic_DNA"/>
</dbReference>
<dbReference type="Pfam" id="PF03727">
    <property type="entry name" value="Hexokinase_2"/>
    <property type="match status" value="2"/>
</dbReference>
<evidence type="ECO:0000256" key="4">
    <source>
        <dbReference type="ARBA" id="ARBA00022741"/>
    </source>
</evidence>
<feature type="domain" description="Hexokinase C-terminal" evidence="11">
    <location>
        <begin position="227"/>
        <end position="405"/>
    </location>
</feature>
<evidence type="ECO:0000256" key="5">
    <source>
        <dbReference type="ARBA" id="ARBA00022777"/>
    </source>
</evidence>
<evidence type="ECO:0000256" key="7">
    <source>
        <dbReference type="ARBA" id="ARBA00023152"/>
    </source>
</evidence>
<feature type="domain" description="Hexokinase N-terminal" evidence="10">
    <location>
        <begin position="16"/>
        <end position="216"/>
    </location>
</feature>
<dbReference type="GO" id="GO:0005524">
    <property type="term" value="F:ATP binding"/>
    <property type="evidence" value="ECO:0007669"/>
    <property type="project" value="UniProtKB-UniRule"/>
</dbReference>
<organism evidence="12 13">
    <name type="scientific">Aspergillus rambellii</name>
    <dbReference type="NCBI Taxonomy" id="308745"/>
    <lineage>
        <taxon>Eukaryota</taxon>
        <taxon>Fungi</taxon>
        <taxon>Dikarya</taxon>
        <taxon>Ascomycota</taxon>
        <taxon>Pezizomycotina</taxon>
        <taxon>Eurotiomycetes</taxon>
        <taxon>Eurotiomycetidae</taxon>
        <taxon>Eurotiales</taxon>
        <taxon>Aspergillaceae</taxon>
        <taxon>Aspergillus</taxon>
        <taxon>Aspergillus subgen. Nidulantes</taxon>
    </lineage>
</organism>
<evidence type="ECO:0000313" key="13">
    <source>
        <dbReference type="Proteomes" id="UP000034291"/>
    </source>
</evidence>
<dbReference type="Gene3D" id="3.40.367.20">
    <property type="match status" value="2"/>
</dbReference>
<keyword evidence="7 8" id="KW-0324">Glycolysis</keyword>
<evidence type="ECO:0000256" key="8">
    <source>
        <dbReference type="RuleBase" id="RU362007"/>
    </source>
</evidence>
<evidence type="ECO:0000256" key="6">
    <source>
        <dbReference type="ARBA" id="ARBA00022840"/>
    </source>
</evidence>
<evidence type="ECO:0000256" key="3">
    <source>
        <dbReference type="ARBA" id="ARBA00022679"/>
    </source>
</evidence>
<dbReference type="UniPathway" id="UPA00109">
    <property type="reaction ID" value="UER00180"/>
</dbReference>
<dbReference type="PROSITE" id="PS51748">
    <property type="entry name" value="HEXOKINASE_2"/>
    <property type="match status" value="1"/>
</dbReference>
<dbReference type="GO" id="GO:0006006">
    <property type="term" value="P:glucose metabolic process"/>
    <property type="evidence" value="ECO:0007669"/>
    <property type="project" value="TreeGrafter"/>
</dbReference>
<dbReference type="GO" id="GO:0008865">
    <property type="term" value="F:fructokinase activity"/>
    <property type="evidence" value="ECO:0007669"/>
    <property type="project" value="TreeGrafter"/>
</dbReference>